<dbReference type="KEGG" id="pxi:J5O05_18405"/>
<dbReference type="RefSeq" id="WP_208845079.1">
    <property type="nucleotide sequence ID" value="NZ_CP072135.1"/>
</dbReference>
<evidence type="ECO:0000313" key="4">
    <source>
        <dbReference type="Proteomes" id="UP000664904"/>
    </source>
</evidence>
<dbReference type="SUPFAM" id="SSF53474">
    <property type="entry name" value="alpha/beta-Hydrolases"/>
    <property type="match status" value="1"/>
</dbReference>
<gene>
    <name evidence="3" type="ORF">J5O05_18405</name>
</gene>
<protein>
    <submittedName>
        <fullName evidence="3">Alpha/beta hydrolase</fullName>
    </submittedName>
</protein>
<dbReference type="Proteomes" id="UP000664904">
    <property type="component" value="Plasmid unnamed5"/>
</dbReference>
<sequence length="282" mass="30555">MFIQRILSRFFLVASLYVLAVLVGVRFFLDELIFVTTPNVVTNESSSFNVKAGATEAIVRIYHAKNDDRCIVFFSGRNGGIPRYEKEIFEHLLAAGISVYAISFPGYDGAVGRSTFSSVTELGNHALVQINKIGACSIDKSVFVGRSLGGALAVELAVKNPPAGILVDSIAPSLAVAIRAKLKQNWFTLPAAYLPLDVFMAFNPNVETALSKLNSKIVILQGSQDQVASYDEVAGAVSSFPNVKIIEVKGANHSNAHIVGQNLYLKELDHLFENIVPPMPEI</sequence>
<dbReference type="AlphaFoldDB" id="A0A975HMY4"/>
<name>A0A975HMY4_9GAMM</name>
<dbReference type="InterPro" id="IPR000073">
    <property type="entry name" value="AB_hydrolase_1"/>
</dbReference>
<dbReference type="Gene3D" id="3.40.50.1820">
    <property type="entry name" value="alpha/beta hydrolase"/>
    <property type="match status" value="1"/>
</dbReference>
<keyword evidence="4" id="KW-1185">Reference proteome</keyword>
<keyword evidence="3" id="KW-0378">Hydrolase</keyword>
<proteinExistence type="predicted"/>
<evidence type="ECO:0000256" key="1">
    <source>
        <dbReference type="SAM" id="Phobius"/>
    </source>
</evidence>
<dbReference type="InterPro" id="IPR029058">
    <property type="entry name" value="AB_hydrolase_fold"/>
</dbReference>
<organism evidence="3 4">
    <name type="scientific">Pseudoalteromonas xiamenensis</name>
    <dbReference type="NCBI Taxonomy" id="882626"/>
    <lineage>
        <taxon>Bacteria</taxon>
        <taxon>Pseudomonadati</taxon>
        <taxon>Pseudomonadota</taxon>
        <taxon>Gammaproteobacteria</taxon>
        <taxon>Alteromonadales</taxon>
        <taxon>Pseudoalteromonadaceae</taxon>
        <taxon>Pseudoalteromonas</taxon>
    </lineage>
</organism>
<feature type="domain" description="AB hydrolase-1" evidence="2">
    <location>
        <begin position="90"/>
        <end position="192"/>
    </location>
</feature>
<reference evidence="3" key="1">
    <citation type="submission" date="2021-03" db="EMBL/GenBank/DDBJ databases">
        <title>Complete Genome of Pseudoalteromonas xiamenensis STKMTI.2, a new potential marine bacterium producing anti-Vibrio compounds.</title>
        <authorList>
            <person name="Handayani D.P."/>
            <person name="Isnansetyo A."/>
            <person name="Istiqomah I."/>
            <person name="Jumina J."/>
        </authorList>
    </citation>
    <scope>NUCLEOTIDE SEQUENCE</scope>
    <source>
        <strain evidence="3">STKMTI.2</strain>
        <plasmid evidence="3">unnamed5</plasmid>
    </source>
</reference>
<geneLocation type="plasmid" evidence="3 4">
    <name>unnamed5</name>
</geneLocation>
<keyword evidence="1" id="KW-1133">Transmembrane helix</keyword>
<keyword evidence="1" id="KW-0472">Membrane</keyword>
<evidence type="ECO:0000313" key="3">
    <source>
        <dbReference type="EMBL" id="QTH73467.1"/>
    </source>
</evidence>
<dbReference type="GO" id="GO:0016787">
    <property type="term" value="F:hydrolase activity"/>
    <property type="evidence" value="ECO:0007669"/>
    <property type="project" value="UniProtKB-KW"/>
</dbReference>
<keyword evidence="3" id="KW-0614">Plasmid</keyword>
<feature type="transmembrane region" description="Helical" evidence="1">
    <location>
        <begin position="7"/>
        <end position="29"/>
    </location>
</feature>
<evidence type="ECO:0000259" key="2">
    <source>
        <dbReference type="Pfam" id="PF12697"/>
    </source>
</evidence>
<accession>A0A975HMY4</accession>
<dbReference type="Pfam" id="PF12697">
    <property type="entry name" value="Abhydrolase_6"/>
    <property type="match status" value="1"/>
</dbReference>
<keyword evidence="1" id="KW-0812">Transmembrane</keyword>
<dbReference type="EMBL" id="CP072135">
    <property type="protein sequence ID" value="QTH73467.1"/>
    <property type="molecule type" value="Genomic_DNA"/>
</dbReference>